<dbReference type="GO" id="GO:0005524">
    <property type="term" value="F:ATP binding"/>
    <property type="evidence" value="ECO:0007669"/>
    <property type="project" value="UniProtKB-UniRule"/>
</dbReference>
<protein>
    <submittedName>
        <fullName evidence="7">Serine/threonine-protein kinase PknB</fullName>
        <ecNumber evidence="7">2.7.11.1</ecNumber>
    </submittedName>
</protein>
<dbReference type="EMBL" id="CP019082">
    <property type="protein sequence ID" value="APW58979.1"/>
    <property type="molecule type" value="Genomic_DNA"/>
</dbReference>
<dbReference type="EC" id="2.7.11.1" evidence="7"/>
<dbReference type="SUPFAM" id="SSF51126">
    <property type="entry name" value="Pectin lyase-like"/>
    <property type="match status" value="1"/>
</dbReference>
<keyword evidence="8" id="KW-1185">Reference proteome</keyword>
<evidence type="ECO:0000256" key="2">
    <source>
        <dbReference type="ARBA" id="ARBA00022741"/>
    </source>
</evidence>
<keyword evidence="1 7" id="KW-0808">Transferase</keyword>
<evidence type="ECO:0000256" key="1">
    <source>
        <dbReference type="ARBA" id="ARBA00022679"/>
    </source>
</evidence>
<keyword evidence="2 5" id="KW-0547">Nucleotide-binding</keyword>
<evidence type="ECO:0000313" key="8">
    <source>
        <dbReference type="Proteomes" id="UP000186309"/>
    </source>
</evidence>
<dbReference type="Gene3D" id="1.10.10.1320">
    <property type="entry name" value="Anti-sigma factor, zinc-finger domain"/>
    <property type="match status" value="1"/>
</dbReference>
<dbReference type="GO" id="GO:0004674">
    <property type="term" value="F:protein serine/threonine kinase activity"/>
    <property type="evidence" value="ECO:0007669"/>
    <property type="project" value="UniProtKB-EC"/>
</dbReference>
<dbReference type="Gene3D" id="1.10.510.10">
    <property type="entry name" value="Transferase(Phosphotransferase) domain 1"/>
    <property type="match status" value="1"/>
</dbReference>
<dbReference type="InterPro" id="IPR011050">
    <property type="entry name" value="Pectin_lyase_fold/virulence"/>
</dbReference>
<feature type="binding site" evidence="5">
    <location>
        <position position="139"/>
    </location>
    <ligand>
        <name>ATP</name>
        <dbReference type="ChEBI" id="CHEBI:30616"/>
    </ligand>
</feature>
<evidence type="ECO:0000256" key="4">
    <source>
        <dbReference type="ARBA" id="ARBA00022840"/>
    </source>
</evidence>
<organism evidence="7 8">
    <name type="scientific">Paludisphaera borealis</name>
    <dbReference type="NCBI Taxonomy" id="1387353"/>
    <lineage>
        <taxon>Bacteria</taxon>
        <taxon>Pseudomonadati</taxon>
        <taxon>Planctomycetota</taxon>
        <taxon>Planctomycetia</taxon>
        <taxon>Isosphaerales</taxon>
        <taxon>Isosphaeraceae</taxon>
        <taxon>Paludisphaera</taxon>
    </lineage>
</organism>
<dbReference type="InterPro" id="IPR011009">
    <property type="entry name" value="Kinase-like_dom_sf"/>
</dbReference>
<dbReference type="KEGG" id="pbor:BSF38_00392"/>
<dbReference type="Gene3D" id="2.160.20.10">
    <property type="entry name" value="Single-stranded right-handed beta-helix, Pectin lyase-like"/>
    <property type="match status" value="1"/>
</dbReference>
<keyword evidence="3 7" id="KW-0418">Kinase</keyword>
<dbReference type="PROSITE" id="PS50011">
    <property type="entry name" value="PROTEIN_KINASE_DOM"/>
    <property type="match status" value="1"/>
</dbReference>
<accession>A0A1U7CJ69</accession>
<evidence type="ECO:0000256" key="5">
    <source>
        <dbReference type="PROSITE-ProRule" id="PRU10141"/>
    </source>
</evidence>
<dbReference type="SUPFAM" id="SSF56112">
    <property type="entry name" value="Protein kinase-like (PK-like)"/>
    <property type="match status" value="1"/>
</dbReference>
<sequence>MSQPADCPDDDQLREYAAGRLRAESFSTVAAHLRSCTKCRLQVFAGEPTIEDEGPHSFRFDLTGDTLNDAERVNPRTDYDAKLNRDDADSAVRYLFPDRQGSSLGWLGNYEVEYELGRGGMGIVFKGFDPLLHRVVAIKVMAPPLAVNERARLRFSREARAVAAINHPNVVTIHAVSEHKDVPYLVMEYVAGESLEDRIRHRRPLPTLEIVRISAQIADGLAAAHAVGTIHRDVKPANVMLENSVDRVKIGDFGLAQVALDCADLTPTNQVLGTPSYMSPELVEGKEVDARSDLFSLGCVIYAMVVGHSPFIGSHMLDVVRRVSDFDPLPLDEVDPSIPKSLAALVSRLLEKEPKNRIQSANEVADELRRLLTTESLEPSRDVTPLLSQPRSLFSQPERRGLLKRGAVVGLLGVVAVAAIASAWWWRPSLSSWFRPQPVARSGNQPLTVSHDGAADFTDLRKAVEQAKPGATIQILDDGRYEGPIIITPLQRLSGLTIESPRGATLFASEKEITLLEVRDTPGITVRGLRLECGREQHGVVLYKNVSGMVLDKLQIDQPAGSRKAAVYLTNGTRGSAESPARLSELDVTAGGLGIVLGGETLGAAISSVRIERCRIRGSGLLIILENDIHDVTVSECILSDGQIGVTLDVTGEDPVANMMIRNNTFFGLNSWISLGKSRDDLTNLSIARNLIIDCDGTNPSRHDLSVAGPRWFEGNVWRGGRGVAGAGFVAQVVDDVPLLSLDPASPDYLRPAEPATISVKDAATGGSAFAGAVLPRHEAPPTHP</sequence>
<dbReference type="InterPro" id="IPR000719">
    <property type="entry name" value="Prot_kinase_dom"/>
</dbReference>
<dbReference type="PANTHER" id="PTHR43289">
    <property type="entry name" value="MITOGEN-ACTIVATED PROTEIN KINASE KINASE KINASE 20-RELATED"/>
    <property type="match status" value="1"/>
</dbReference>
<gene>
    <name evidence="7" type="primary">pknB_3</name>
    <name evidence="7" type="ORF">BSF38_00392</name>
</gene>
<dbReference type="CDD" id="cd14014">
    <property type="entry name" value="STKc_PknB_like"/>
    <property type="match status" value="1"/>
</dbReference>
<evidence type="ECO:0000259" key="6">
    <source>
        <dbReference type="PROSITE" id="PS50011"/>
    </source>
</evidence>
<dbReference type="STRING" id="1387353.BSF38_00392"/>
<evidence type="ECO:0000256" key="3">
    <source>
        <dbReference type="ARBA" id="ARBA00022777"/>
    </source>
</evidence>
<keyword evidence="4 5" id="KW-0067">ATP-binding</keyword>
<evidence type="ECO:0000313" key="7">
    <source>
        <dbReference type="EMBL" id="APW58979.1"/>
    </source>
</evidence>
<dbReference type="InterPro" id="IPR017441">
    <property type="entry name" value="Protein_kinase_ATP_BS"/>
</dbReference>
<dbReference type="Proteomes" id="UP000186309">
    <property type="component" value="Chromosome"/>
</dbReference>
<proteinExistence type="predicted"/>
<dbReference type="RefSeq" id="WP_076343218.1">
    <property type="nucleotide sequence ID" value="NZ_CP019082.1"/>
</dbReference>
<dbReference type="PANTHER" id="PTHR43289:SF6">
    <property type="entry name" value="SERINE_THREONINE-PROTEIN KINASE NEKL-3"/>
    <property type="match status" value="1"/>
</dbReference>
<dbReference type="AlphaFoldDB" id="A0A1U7CJ69"/>
<dbReference type="InterPro" id="IPR012334">
    <property type="entry name" value="Pectin_lyas_fold"/>
</dbReference>
<name>A0A1U7CJ69_9BACT</name>
<dbReference type="PROSITE" id="PS00107">
    <property type="entry name" value="PROTEIN_KINASE_ATP"/>
    <property type="match status" value="1"/>
</dbReference>
<dbReference type="SMART" id="SM00220">
    <property type="entry name" value="S_TKc"/>
    <property type="match status" value="1"/>
</dbReference>
<reference evidence="8" key="1">
    <citation type="submission" date="2016-12" db="EMBL/GenBank/DDBJ databases">
        <title>Comparative genomics of four Isosphaeraceae planctomycetes: a common pool of plasmids and glycoside hydrolase genes.</title>
        <authorList>
            <person name="Ivanova A."/>
        </authorList>
    </citation>
    <scope>NUCLEOTIDE SEQUENCE [LARGE SCALE GENOMIC DNA]</scope>
    <source>
        <strain evidence="8">PX4</strain>
    </source>
</reference>
<dbReference type="Pfam" id="PF00069">
    <property type="entry name" value="Pkinase"/>
    <property type="match status" value="1"/>
</dbReference>
<feature type="domain" description="Protein kinase" evidence="6">
    <location>
        <begin position="110"/>
        <end position="372"/>
    </location>
</feature>
<dbReference type="Gene3D" id="3.30.200.20">
    <property type="entry name" value="Phosphorylase Kinase, domain 1"/>
    <property type="match status" value="1"/>
</dbReference>
<dbReference type="InterPro" id="IPR041916">
    <property type="entry name" value="Anti_sigma_zinc_sf"/>
</dbReference>